<dbReference type="AlphaFoldDB" id="A0A0P7UZJ1"/>
<dbReference type="Proteomes" id="UP000034805">
    <property type="component" value="Unassembled WGS sequence"/>
</dbReference>
<reference evidence="1 2" key="1">
    <citation type="submission" date="2015-08" db="EMBL/GenBank/DDBJ databases">
        <title>The genome of the Asian arowana (Scleropages formosus).</title>
        <authorList>
            <person name="Tan M.H."/>
            <person name="Gan H.M."/>
            <person name="Croft L.J."/>
            <person name="Austin C.M."/>
        </authorList>
    </citation>
    <scope>NUCLEOTIDE SEQUENCE [LARGE SCALE GENOMIC DNA]</scope>
    <source>
        <strain evidence="1">Aro1</strain>
    </source>
</reference>
<evidence type="ECO:0000313" key="2">
    <source>
        <dbReference type="Proteomes" id="UP000034805"/>
    </source>
</evidence>
<proteinExistence type="predicted"/>
<organism evidence="1 2">
    <name type="scientific">Scleropages formosus</name>
    <name type="common">Asian bonytongue</name>
    <name type="synonym">Osteoglossum formosum</name>
    <dbReference type="NCBI Taxonomy" id="113540"/>
    <lineage>
        <taxon>Eukaryota</taxon>
        <taxon>Metazoa</taxon>
        <taxon>Chordata</taxon>
        <taxon>Craniata</taxon>
        <taxon>Vertebrata</taxon>
        <taxon>Euteleostomi</taxon>
        <taxon>Actinopterygii</taxon>
        <taxon>Neopterygii</taxon>
        <taxon>Teleostei</taxon>
        <taxon>Osteoglossocephala</taxon>
        <taxon>Osteoglossomorpha</taxon>
        <taxon>Osteoglossiformes</taxon>
        <taxon>Osteoglossidae</taxon>
        <taxon>Scleropages</taxon>
    </lineage>
</organism>
<name>A0A0P7UZJ1_SCLFO</name>
<gene>
    <name evidence="1" type="ORF">Z043_114149</name>
</gene>
<sequence>MAQSLEVTIDSSLCFSHHFEPTTWSSIHMLHKIHSIHPCVIRNSAQLLVQVTVISHLDDCNSLLPGLPSSSIQRHESCPYQIQHCGHSLNHQRICSPISTRLDRSLHPNQTGTLLHLHLLRGPTRKRSKIKSTKVFGYGSYVLE</sequence>
<protein>
    <submittedName>
        <fullName evidence="1">Uncharacterized protein</fullName>
    </submittedName>
</protein>
<dbReference type="EMBL" id="JARO02005138">
    <property type="protein sequence ID" value="KPP67278.1"/>
    <property type="molecule type" value="Genomic_DNA"/>
</dbReference>
<comment type="caution">
    <text evidence="1">The sequence shown here is derived from an EMBL/GenBank/DDBJ whole genome shotgun (WGS) entry which is preliminary data.</text>
</comment>
<accession>A0A0P7UZJ1</accession>
<evidence type="ECO:0000313" key="1">
    <source>
        <dbReference type="EMBL" id="KPP67278.1"/>
    </source>
</evidence>